<keyword evidence="6 8" id="KW-1133">Transmembrane helix</keyword>
<feature type="transmembrane region" description="Helical" evidence="8">
    <location>
        <begin position="425"/>
        <end position="445"/>
    </location>
</feature>
<evidence type="ECO:0000256" key="4">
    <source>
        <dbReference type="ARBA" id="ARBA00022679"/>
    </source>
</evidence>
<accession>A0ABP7MM11</accession>
<evidence type="ECO:0000313" key="10">
    <source>
        <dbReference type="EMBL" id="GAA3924169.1"/>
    </source>
</evidence>
<feature type="transmembrane region" description="Helical" evidence="8">
    <location>
        <begin position="359"/>
        <end position="381"/>
    </location>
</feature>
<feature type="transmembrane region" description="Helical" evidence="8">
    <location>
        <begin position="401"/>
        <end position="420"/>
    </location>
</feature>
<name>A0ABP7MM11_9GAMM</name>
<keyword evidence="2" id="KW-1003">Cell membrane</keyword>
<dbReference type="EMBL" id="BAAAZU010000008">
    <property type="protein sequence ID" value="GAA3924169.1"/>
    <property type="molecule type" value="Genomic_DNA"/>
</dbReference>
<sequence length="568" mass="62815">MATTKSPYDREFWLLAVFALLVIGAGIGLRHPWPADEPRFVLVVKQMWESGDWWFPRRGQELYSDKPPLYFWLLGACYALVRNWTVAFLLPSLLASLGTLWLTFDLGRRLWSRRAGLWAAAAVLCAFQFAYQAKHAQIDPTVAFFIMLGFYGLARHLLLGPHWRWFWLGCFAAGLGVITKGVGFLALLALLPYAWMRWRSWQGLAAPAPRGAGRWALGAVAVLAAVGLWLVPMLWLALSGGDPAHRAYVDDLLFRQTATRYADAWHHHEPAWYFLRVVAVSWLPLSLLLPWLARPWREAWRARDGRVWLPLATFALVLLFFSLSSGKRDMYILPALPMLALAAAPYLDGLLERRGVRRVLFALVLLLGAGLLALGVAALVGEPGFELKLETGRGMPLGQDGLWWTLAAMGSAIVAAALWLQPRRAVALVAGMTAVLWCGWGLALAPQLDGESSSRDLMHEVRELAGPGTGVGLVAWSEQTLLQAQGPTVEFGFKRTPVQQWNDGMAWALAAPDSRVLLVLEVDELKGCLRRAGARHVGVASRRAWSLVSPREVTADCRSLPETGAAVP</sequence>
<comment type="subcellular location">
    <subcellularLocation>
        <location evidence="1">Cell membrane</location>
        <topology evidence="1">Multi-pass membrane protein</topology>
    </subcellularLocation>
</comment>
<evidence type="ECO:0000256" key="2">
    <source>
        <dbReference type="ARBA" id="ARBA00022475"/>
    </source>
</evidence>
<keyword evidence="11" id="KW-1185">Reference proteome</keyword>
<keyword evidence="7 8" id="KW-0472">Membrane</keyword>
<feature type="transmembrane region" description="Helical" evidence="8">
    <location>
        <begin position="142"/>
        <end position="159"/>
    </location>
</feature>
<feature type="transmembrane region" description="Helical" evidence="8">
    <location>
        <begin position="12"/>
        <end position="29"/>
    </location>
</feature>
<feature type="transmembrane region" description="Helical" evidence="8">
    <location>
        <begin position="165"/>
        <end position="194"/>
    </location>
</feature>
<dbReference type="Proteomes" id="UP001501727">
    <property type="component" value="Unassembled WGS sequence"/>
</dbReference>
<gene>
    <name evidence="10" type="ORF">GCM10022229_17540</name>
</gene>
<feature type="domain" description="Glycosyltransferase RgtA/B/C/D-like" evidence="9">
    <location>
        <begin position="65"/>
        <end position="201"/>
    </location>
</feature>
<evidence type="ECO:0000256" key="8">
    <source>
        <dbReference type="SAM" id="Phobius"/>
    </source>
</evidence>
<feature type="transmembrane region" description="Helical" evidence="8">
    <location>
        <begin position="305"/>
        <end position="324"/>
    </location>
</feature>
<keyword evidence="4" id="KW-0808">Transferase</keyword>
<feature type="transmembrane region" description="Helical" evidence="8">
    <location>
        <begin position="330"/>
        <end position="347"/>
    </location>
</feature>
<dbReference type="InterPro" id="IPR038731">
    <property type="entry name" value="RgtA/B/C-like"/>
</dbReference>
<evidence type="ECO:0000256" key="6">
    <source>
        <dbReference type="ARBA" id="ARBA00022989"/>
    </source>
</evidence>
<organism evidence="10 11">
    <name type="scientific">Luteimonas lutimaris</name>
    <dbReference type="NCBI Taxonomy" id="698645"/>
    <lineage>
        <taxon>Bacteria</taxon>
        <taxon>Pseudomonadati</taxon>
        <taxon>Pseudomonadota</taxon>
        <taxon>Gammaproteobacteria</taxon>
        <taxon>Lysobacterales</taxon>
        <taxon>Lysobacteraceae</taxon>
        <taxon>Luteimonas</taxon>
    </lineage>
</organism>
<evidence type="ECO:0000313" key="11">
    <source>
        <dbReference type="Proteomes" id="UP001501727"/>
    </source>
</evidence>
<reference evidence="11" key="1">
    <citation type="journal article" date="2019" name="Int. J. Syst. Evol. Microbiol.">
        <title>The Global Catalogue of Microorganisms (GCM) 10K type strain sequencing project: providing services to taxonomists for standard genome sequencing and annotation.</title>
        <authorList>
            <consortium name="The Broad Institute Genomics Platform"/>
            <consortium name="The Broad Institute Genome Sequencing Center for Infectious Disease"/>
            <person name="Wu L."/>
            <person name="Ma J."/>
        </authorList>
    </citation>
    <scope>NUCLEOTIDE SEQUENCE [LARGE SCALE GENOMIC DNA]</scope>
    <source>
        <strain evidence="11">JCM 16916</strain>
    </source>
</reference>
<feature type="transmembrane region" description="Helical" evidence="8">
    <location>
        <begin position="215"/>
        <end position="238"/>
    </location>
</feature>
<dbReference type="PANTHER" id="PTHR33908:SF3">
    <property type="entry name" value="UNDECAPRENYL PHOSPHATE-ALPHA-4-AMINO-4-DEOXY-L-ARABINOSE ARABINOSYL TRANSFERASE"/>
    <property type="match status" value="1"/>
</dbReference>
<comment type="caution">
    <text evidence="10">The sequence shown here is derived from an EMBL/GenBank/DDBJ whole genome shotgun (WGS) entry which is preliminary data.</text>
</comment>
<feature type="transmembrane region" description="Helical" evidence="8">
    <location>
        <begin position="110"/>
        <end position="130"/>
    </location>
</feature>
<dbReference type="Pfam" id="PF13231">
    <property type="entry name" value="PMT_2"/>
    <property type="match status" value="1"/>
</dbReference>
<dbReference type="PANTHER" id="PTHR33908">
    <property type="entry name" value="MANNOSYLTRANSFERASE YKCB-RELATED"/>
    <property type="match status" value="1"/>
</dbReference>
<evidence type="ECO:0000259" key="9">
    <source>
        <dbReference type="Pfam" id="PF13231"/>
    </source>
</evidence>
<dbReference type="RefSeq" id="WP_344759606.1">
    <property type="nucleotide sequence ID" value="NZ_BAAAZU010000008.1"/>
</dbReference>
<dbReference type="InterPro" id="IPR050297">
    <property type="entry name" value="LipidA_mod_glycosyltrf_83"/>
</dbReference>
<evidence type="ECO:0000256" key="1">
    <source>
        <dbReference type="ARBA" id="ARBA00004651"/>
    </source>
</evidence>
<protein>
    <submittedName>
        <fullName evidence="10">Glycosyltransferase family 39 protein</fullName>
    </submittedName>
</protein>
<evidence type="ECO:0000256" key="5">
    <source>
        <dbReference type="ARBA" id="ARBA00022692"/>
    </source>
</evidence>
<keyword evidence="3" id="KW-0328">Glycosyltransferase</keyword>
<evidence type="ECO:0000256" key="3">
    <source>
        <dbReference type="ARBA" id="ARBA00022676"/>
    </source>
</evidence>
<proteinExistence type="predicted"/>
<keyword evidence="5 8" id="KW-0812">Transmembrane</keyword>
<evidence type="ECO:0000256" key="7">
    <source>
        <dbReference type="ARBA" id="ARBA00023136"/>
    </source>
</evidence>